<organism evidence="3">
    <name type="scientific">uncultured Caudovirales phage</name>
    <dbReference type="NCBI Taxonomy" id="2100421"/>
    <lineage>
        <taxon>Viruses</taxon>
        <taxon>Duplodnaviria</taxon>
        <taxon>Heunggongvirae</taxon>
        <taxon>Uroviricota</taxon>
        <taxon>Caudoviricetes</taxon>
        <taxon>Peduoviridae</taxon>
        <taxon>Maltschvirus</taxon>
        <taxon>Maltschvirus maltsch</taxon>
    </lineage>
</organism>
<proteinExistence type="predicted"/>
<feature type="region of interest" description="Disordered" evidence="1">
    <location>
        <begin position="197"/>
        <end position="217"/>
    </location>
</feature>
<evidence type="ECO:0000259" key="2">
    <source>
        <dbReference type="Pfam" id="PF13529"/>
    </source>
</evidence>
<sequence length="270" mass="29030">MPIKVVTQTTLIEGKATKITTDNWMDDCGVTSAGMALQYASKGAITVTPQQSWDAGKRAGRNDIDGQGTGTSAKELVGTVKQLGGHAQWVKTWDAAKRAAIAGAAIVTNVEAPLGIPERVWSEWQKKRAKGKPPYGHWCVLACDGGGWEYADPTMSGKGKEVYGKAISEQEAYGIAHSKTLIKKTPIWIAVYASKPAPTTPVKPPQKPVEASKPAAPIKTPPIVVKTAQKEAVKAELASTLKEIKRTPWGAAQRALWNRVSQLQAKLRKK</sequence>
<evidence type="ECO:0000313" key="3">
    <source>
        <dbReference type="EMBL" id="CAB4150458.1"/>
    </source>
</evidence>
<feature type="domain" description="Peptidase C39-like" evidence="2">
    <location>
        <begin position="28"/>
        <end position="126"/>
    </location>
</feature>
<feature type="region of interest" description="Disordered" evidence="1">
    <location>
        <begin position="52"/>
        <end position="71"/>
    </location>
</feature>
<dbReference type="Pfam" id="PF13529">
    <property type="entry name" value="Peptidase_C39_2"/>
    <property type="match status" value="1"/>
</dbReference>
<dbReference type="EMBL" id="LR796541">
    <property type="protein sequence ID" value="CAB4150458.1"/>
    <property type="molecule type" value="Genomic_DNA"/>
</dbReference>
<dbReference type="InterPro" id="IPR039564">
    <property type="entry name" value="Peptidase_C39-like"/>
</dbReference>
<feature type="compositionally biased region" description="Pro residues" evidence="1">
    <location>
        <begin position="198"/>
        <end position="207"/>
    </location>
</feature>
<evidence type="ECO:0000256" key="1">
    <source>
        <dbReference type="SAM" id="MobiDB-lite"/>
    </source>
</evidence>
<accession>A0A6J5MUT1</accession>
<gene>
    <name evidence="3" type="ORF">UFOVP570_41</name>
</gene>
<feature type="compositionally biased region" description="Basic and acidic residues" evidence="1">
    <location>
        <begin position="55"/>
        <end position="64"/>
    </location>
</feature>
<name>A0A6J5MUT1_9CAUD</name>
<protein>
    <submittedName>
        <fullName evidence="3">Peptidase_C39 like family</fullName>
    </submittedName>
</protein>
<reference evidence="3" key="1">
    <citation type="submission" date="2020-04" db="EMBL/GenBank/DDBJ databases">
        <authorList>
            <person name="Chiriac C."/>
            <person name="Salcher M."/>
            <person name="Ghai R."/>
            <person name="Kavagutti S V."/>
        </authorList>
    </citation>
    <scope>NUCLEOTIDE SEQUENCE</scope>
</reference>